<dbReference type="Pfam" id="PF13620">
    <property type="entry name" value="CarboxypepD_reg"/>
    <property type="match status" value="4"/>
</dbReference>
<evidence type="ECO:0000256" key="2">
    <source>
        <dbReference type="ARBA" id="ARBA00012595"/>
    </source>
</evidence>
<evidence type="ECO:0000313" key="8">
    <source>
        <dbReference type="EMBL" id="UPL14130.1"/>
    </source>
</evidence>
<dbReference type="SUPFAM" id="SSF49478">
    <property type="entry name" value="Cna protein B-type domain"/>
    <property type="match status" value="2"/>
</dbReference>
<dbReference type="Gene3D" id="2.60.40.1120">
    <property type="entry name" value="Carboxypeptidase-like, regulatory domain"/>
    <property type="match status" value="2"/>
</dbReference>
<dbReference type="InterPro" id="IPR013784">
    <property type="entry name" value="Carb-bd-like_fold"/>
</dbReference>
<evidence type="ECO:0000256" key="1">
    <source>
        <dbReference type="ARBA" id="ARBA00000548"/>
    </source>
</evidence>
<feature type="region of interest" description="Disordered" evidence="5">
    <location>
        <begin position="384"/>
        <end position="407"/>
    </location>
</feature>
<keyword evidence="9" id="KW-1185">Reference proteome</keyword>
<dbReference type="RefSeq" id="WP_247957249.1">
    <property type="nucleotide sequence ID" value="NZ_CP078077.1"/>
</dbReference>
<feature type="signal peptide" evidence="7">
    <location>
        <begin position="1"/>
        <end position="28"/>
    </location>
</feature>
<evidence type="ECO:0000256" key="3">
    <source>
        <dbReference type="ARBA" id="ARBA00022729"/>
    </source>
</evidence>
<dbReference type="Proteomes" id="UP000831963">
    <property type="component" value="Chromosome"/>
</dbReference>
<comment type="catalytic activity">
    <reaction evidence="1">
        <text>Endohydrolysis of (1-&gt;4)-alpha-D-glucosidic linkages in polysaccharides containing three or more (1-&gt;4)-alpha-linked D-glucose units.</text>
        <dbReference type="EC" id="3.2.1.1"/>
    </reaction>
</comment>
<keyword evidence="6" id="KW-1133">Transmembrane helix</keyword>
<dbReference type="SUPFAM" id="SSF49452">
    <property type="entry name" value="Starch-binding domain-like"/>
    <property type="match status" value="1"/>
</dbReference>
<proteinExistence type="predicted"/>
<dbReference type="InterPro" id="IPR008969">
    <property type="entry name" value="CarboxyPept-like_regulatory"/>
</dbReference>
<sequence>MRAKRSSIVIGVLALVAAVAVVASPASAATTTQWATWQPLTGTSGAYSTSVQITPDPSMVAIVTSTSRSGQVGVISGASTWLSQGTPVGAKYGSSRDQPYLNLRPQADTPTGSSTTTYSFLDPTPTAGWTFVLGDIDADAVRIQATGPDGQALTADELGFRGGFNYCAPGVVGKPSCTGSATDVPTWDDTTLTLTGNAGAVDTSGAAAWFEPSAPITTLSFVFTRRSGLPVYQTWFASLARDVSGTVVDDADAPQADVDLILTDANGRVVASTTTGADGTYSFPGIQGSGGYTVRVSAPEGKIAEGPSTRPVDLSETDAVGVDFVVRDIVPVAVSGRVVDENGDGVGGVTVTIDGTELTAITGSDGRYLFDTVPVGDHLVRVTPPGGFSTADDTRSITVPDDSEDPITIPPEEDFVLLTNADLSGVVTSPATGIGVSGAVVTVTDPDGNIVATTVTRPLGEYTIPRLPPGDYTVTITPPSGYAPLGPTSATVELGSESLTDVNFELALLGSFSGTVRDASGAPVAGVALTLEGPGGTRQLVSAEDGSYSLGGLAPGDYVLTVVPPEGTQAVDFARRSFGFLPQGGGTVIAQDFVLAAVVVEPSPSPDPDPPTTPVAPPAPGTGGAGTGTLPGTGLGPETFAWAAGGAVVLLLGATLLIVSRRRARGRDEG</sequence>
<name>A0ABY4IMU1_9MICO</name>
<dbReference type="InterPro" id="IPR013783">
    <property type="entry name" value="Ig-like_fold"/>
</dbReference>
<feature type="compositionally biased region" description="Pro residues" evidence="5">
    <location>
        <begin position="603"/>
        <end position="620"/>
    </location>
</feature>
<organism evidence="8 9">
    <name type="scientific">Microbacterium galbinum</name>
    <dbReference type="NCBI Taxonomy" id="2851646"/>
    <lineage>
        <taxon>Bacteria</taxon>
        <taxon>Bacillati</taxon>
        <taxon>Actinomycetota</taxon>
        <taxon>Actinomycetes</taxon>
        <taxon>Micrococcales</taxon>
        <taxon>Microbacteriaceae</taxon>
        <taxon>Microbacterium</taxon>
    </lineage>
</organism>
<evidence type="ECO:0000256" key="7">
    <source>
        <dbReference type="SAM" id="SignalP"/>
    </source>
</evidence>
<feature type="region of interest" description="Disordered" evidence="5">
    <location>
        <begin position="601"/>
        <end position="633"/>
    </location>
</feature>
<reference evidence="8 9" key="1">
    <citation type="submission" date="2021-06" db="EMBL/GenBank/DDBJ databases">
        <title>Genome-based taxonomic framework of Microbacterium strains isolated from marine environment, the description of four new species and reclassification of four preexisting species.</title>
        <authorList>
            <person name="Lee S.D."/>
            <person name="Kim S.-M."/>
            <person name="Byeon Y.-S."/>
            <person name="Yang H.L."/>
            <person name="Kim I.S."/>
        </authorList>
    </citation>
    <scope>NUCLEOTIDE SEQUENCE [LARGE SCALE GENOMIC DNA]</scope>
    <source>
        <strain evidence="8 9">SSW1-36</strain>
    </source>
</reference>
<accession>A0ABY4IMU1</accession>
<evidence type="ECO:0000256" key="4">
    <source>
        <dbReference type="ARBA" id="ARBA00030238"/>
    </source>
</evidence>
<dbReference type="EC" id="3.2.1.1" evidence="2"/>
<keyword evidence="6" id="KW-0812">Transmembrane</keyword>
<dbReference type="Gene3D" id="2.60.40.10">
    <property type="entry name" value="Immunoglobulins"/>
    <property type="match status" value="2"/>
</dbReference>
<feature type="chain" id="PRO_5046918675" description="alpha-amylase" evidence="7">
    <location>
        <begin position="29"/>
        <end position="670"/>
    </location>
</feature>
<gene>
    <name evidence="8" type="ORF">KV396_06425</name>
</gene>
<evidence type="ECO:0000313" key="9">
    <source>
        <dbReference type="Proteomes" id="UP000831963"/>
    </source>
</evidence>
<keyword evidence="6" id="KW-0472">Membrane</keyword>
<feature type="compositionally biased region" description="Gly residues" evidence="5">
    <location>
        <begin position="621"/>
        <end position="633"/>
    </location>
</feature>
<dbReference type="EMBL" id="CP078077">
    <property type="protein sequence ID" value="UPL14130.1"/>
    <property type="molecule type" value="Genomic_DNA"/>
</dbReference>
<protein>
    <recommendedName>
        <fullName evidence="2">alpha-amylase</fullName>
        <ecNumber evidence="2">3.2.1.1</ecNumber>
    </recommendedName>
    <alternativeName>
        <fullName evidence="4">1,4-alpha-D-glucan glucanohydrolase</fullName>
    </alternativeName>
</protein>
<evidence type="ECO:0000256" key="6">
    <source>
        <dbReference type="SAM" id="Phobius"/>
    </source>
</evidence>
<evidence type="ECO:0000256" key="5">
    <source>
        <dbReference type="SAM" id="MobiDB-lite"/>
    </source>
</evidence>
<dbReference type="PANTHER" id="PTHR23303">
    <property type="entry name" value="CARBOXYPEPTIDASE REGULATORY REGION-CONTAINING"/>
    <property type="match status" value="1"/>
</dbReference>
<feature type="transmembrane region" description="Helical" evidence="6">
    <location>
        <begin position="640"/>
        <end position="659"/>
    </location>
</feature>
<dbReference type="InterPro" id="IPR051417">
    <property type="entry name" value="SDr/BOS_complex"/>
</dbReference>
<dbReference type="SUPFAM" id="SSF49464">
    <property type="entry name" value="Carboxypeptidase regulatory domain-like"/>
    <property type="match status" value="1"/>
</dbReference>
<keyword evidence="3 7" id="KW-0732">Signal</keyword>